<dbReference type="InterPro" id="IPR029063">
    <property type="entry name" value="SAM-dependent_MTases_sf"/>
</dbReference>
<dbReference type="Proteomes" id="UP000285023">
    <property type="component" value="Unassembled WGS sequence"/>
</dbReference>
<dbReference type="Gene3D" id="3.40.50.150">
    <property type="entry name" value="Vaccinia Virus protein VP39"/>
    <property type="match status" value="1"/>
</dbReference>
<dbReference type="AlphaFoldDB" id="A0A418Q1Q8"/>
<dbReference type="OrthoDB" id="9793723at2"/>
<keyword evidence="1 3" id="KW-0489">Methyltransferase</keyword>
<dbReference type="PANTHER" id="PTHR13090:SF1">
    <property type="entry name" value="ARGININE-HYDROXYLASE NDUFAF5, MITOCHONDRIAL"/>
    <property type="match status" value="1"/>
</dbReference>
<dbReference type="InterPro" id="IPR050602">
    <property type="entry name" value="Malonyl-ACP_OMT"/>
</dbReference>
<evidence type="ECO:0000313" key="4">
    <source>
        <dbReference type="Proteomes" id="UP000285023"/>
    </source>
</evidence>
<gene>
    <name evidence="3" type="ORF">D3M59_02565</name>
</gene>
<dbReference type="PANTHER" id="PTHR13090">
    <property type="entry name" value="ARGININE-HYDROXYLASE NDUFAF5, MITOCHONDRIAL"/>
    <property type="match status" value="1"/>
</dbReference>
<dbReference type="RefSeq" id="WP_119531308.1">
    <property type="nucleotide sequence ID" value="NZ_QXTF01000001.1"/>
</dbReference>
<dbReference type="GO" id="GO:0032259">
    <property type="term" value="P:methylation"/>
    <property type="evidence" value="ECO:0007669"/>
    <property type="project" value="UniProtKB-KW"/>
</dbReference>
<dbReference type="SUPFAM" id="SSF53335">
    <property type="entry name" value="S-adenosyl-L-methionine-dependent methyltransferases"/>
    <property type="match status" value="1"/>
</dbReference>
<accession>A0A418Q1Q8</accession>
<protein>
    <submittedName>
        <fullName evidence="3">SAM-dependent methyltransferase</fullName>
    </submittedName>
</protein>
<comment type="caution">
    <text evidence="3">The sequence shown here is derived from an EMBL/GenBank/DDBJ whole genome shotgun (WGS) entry which is preliminary data.</text>
</comment>
<evidence type="ECO:0000256" key="2">
    <source>
        <dbReference type="ARBA" id="ARBA00022679"/>
    </source>
</evidence>
<evidence type="ECO:0000256" key="1">
    <source>
        <dbReference type="ARBA" id="ARBA00022603"/>
    </source>
</evidence>
<proteinExistence type="predicted"/>
<dbReference type="EMBL" id="QXTF01000001">
    <property type="protein sequence ID" value="RIX31898.1"/>
    <property type="molecule type" value="Genomic_DNA"/>
</dbReference>
<reference evidence="3 4" key="1">
    <citation type="submission" date="2018-09" db="EMBL/GenBank/DDBJ databases">
        <title>Sphingomonas sp. DAC4.</title>
        <authorList>
            <person name="Seo T."/>
        </authorList>
    </citation>
    <scope>NUCLEOTIDE SEQUENCE [LARGE SCALE GENOMIC DNA]</scope>
    <source>
        <strain evidence="3 4">DAC4</strain>
    </source>
</reference>
<keyword evidence="4" id="KW-1185">Reference proteome</keyword>
<evidence type="ECO:0000313" key="3">
    <source>
        <dbReference type="EMBL" id="RIX31898.1"/>
    </source>
</evidence>
<sequence length="263" mass="28582">MTSKLFDPKLRALRRDRAARLGPELFLLDRAFDECLDRLRDVARPFRRAMLLGCPDRAWVERVRRFSDEVEIFDPGPMFAEAAGGLAVEEDMFDFGIEQFDLCIAIGTLDTVDNLPLALTLIHRALVPDSLLIGAMAGGNSLPLLRSSLIEAERESGRVTARTHPRIEASSLAGLLSAAGFGMPVVDVDRVTLRYSTLSALVKDLRTMGATNVLRQRAPGLTKGAAKRAEAAFAAAAIGGKSPEIVEILHFAGWSQQSGQPVN</sequence>
<dbReference type="GO" id="GO:0008168">
    <property type="term" value="F:methyltransferase activity"/>
    <property type="evidence" value="ECO:0007669"/>
    <property type="project" value="UniProtKB-KW"/>
</dbReference>
<organism evidence="3 4">
    <name type="scientific">Sphingomonas edaphi</name>
    <dbReference type="NCBI Taxonomy" id="2315689"/>
    <lineage>
        <taxon>Bacteria</taxon>
        <taxon>Pseudomonadati</taxon>
        <taxon>Pseudomonadota</taxon>
        <taxon>Alphaproteobacteria</taxon>
        <taxon>Sphingomonadales</taxon>
        <taxon>Sphingomonadaceae</taxon>
        <taxon>Sphingomonas</taxon>
    </lineage>
</organism>
<keyword evidence="2 3" id="KW-0808">Transferase</keyword>
<name>A0A418Q1Q8_9SPHN</name>